<dbReference type="InterPro" id="IPR013762">
    <property type="entry name" value="Integrase-like_cat_sf"/>
</dbReference>
<evidence type="ECO:0000313" key="6">
    <source>
        <dbReference type="Proteomes" id="UP000282423"/>
    </source>
</evidence>
<organism evidence="5 6">
    <name type="scientific">Sphingobacterium puteale</name>
    <dbReference type="NCBI Taxonomy" id="2420510"/>
    <lineage>
        <taxon>Bacteria</taxon>
        <taxon>Pseudomonadati</taxon>
        <taxon>Bacteroidota</taxon>
        <taxon>Sphingobacteriia</taxon>
        <taxon>Sphingobacteriales</taxon>
        <taxon>Sphingobacteriaceae</taxon>
        <taxon>Sphingobacterium</taxon>
    </lineage>
</organism>
<dbReference type="PANTHER" id="PTHR30349">
    <property type="entry name" value="PHAGE INTEGRASE-RELATED"/>
    <property type="match status" value="1"/>
</dbReference>
<feature type="domain" description="Tyr recombinase" evidence="4">
    <location>
        <begin position="177"/>
        <end position="354"/>
    </location>
</feature>
<dbReference type="PANTHER" id="PTHR30349:SF64">
    <property type="entry name" value="PROPHAGE INTEGRASE INTD-RELATED"/>
    <property type="match status" value="1"/>
</dbReference>
<dbReference type="CDD" id="cd01185">
    <property type="entry name" value="INTN1_C_like"/>
    <property type="match status" value="1"/>
</dbReference>
<dbReference type="Gene3D" id="1.10.443.10">
    <property type="entry name" value="Intergrase catalytic core"/>
    <property type="match status" value="1"/>
</dbReference>
<dbReference type="Proteomes" id="UP000282423">
    <property type="component" value="Unassembled WGS sequence"/>
</dbReference>
<dbReference type="InterPro" id="IPR025269">
    <property type="entry name" value="SAM-like_dom"/>
</dbReference>
<dbReference type="Gene3D" id="1.10.150.130">
    <property type="match status" value="1"/>
</dbReference>
<keyword evidence="6" id="KW-1185">Reference proteome</keyword>
<dbReference type="InterPro" id="IPR011010">
    <property type="entry name" value="DNA_brk_join_enz"/>
</dbReference>
<dbReference type="SUPFAM" id="SSF56349">
    <property type="entry name" value="DNA breaking-rejoining enzymes"/>
    <property type="match status" value="1"/>
</dbReference>
<dbReference type="RefSeq" id="WP_121126201.1">
    <property type="nucleotide sequence ID" value="NZ_RBWS01000017.1"/>
</dbReference>
<dbReference type="Pfam" id="PF00589">
    <property type="entry name" value="Phage_integrase"/>
    <property type="match status" value="1"/>
</dbReference>
<dbReference type="PROSITE" id="PS51898">
    <property type="entry name" value="TYR_RECOMBINASE"/>
    <property type="match status" value="1"/>
</dbReference>
<dbReference type="InterPro" id="IPR010998">
    <property type="entry name" value="Integrase_recombinase_N"/>
</dbReference>
<dbReference type="GO" id="GO:0003677">
    <property type="term" value="F:DNA binding"/>
    <property type="evidence" value="ECO:0007669"/>
    <property type="project" value="UniProtKB-KW"/>
</dbReference>
<accession>A0A420VTV6</accession>
<comment type="similarity">
    <text evidence="1">Belongs to the 'phage' integrase family.</text>
</comment>
<dbReference type="OrthoDB" id="892893at2"/>
<keyword evidence="3" id="KW-0233">DNA recombination</keyword>
<evidence type="ECO:0000256" key="3">
    <source>
        <dbReference type="ARBA" id="ARBA00023172"/>
    </source>
</evidence>
<protein>
    <submittedName>
        <fullName evidence="5">Site-specific integrase</fullName>
    </submittedName>
</protein>
<dbReference type="AlphaFoldDB" id="A0A420VTV6"/>
<dbReference type="InterPro" id="IPR050090">
    <property type="entry name" value="Tyrosine_recombinase_XerCD"/>
</dbReference>
<dbReference type="EMBL" id="RBWS01000017">
    <property type="protein sequence ID" value="RKO69752.1"/>
    <property type="molecule type" value="Genomic_DNA"/>
</dbReference>
<proteinExistence type="inferred from homology"/>
<gene>
    <name evidence="5" type="ORF">D7322_21040</name>
</gene>
<dbReference type="Pfam" id="PF13102">
    <property type="entry name" value="Phage_int_SAM_5"/>
    <property type="match status" value="1"/>
</dbReference>
<evidence type="ECO:0000256" key="2">
    <source>
        <dbReference type="ARBA" id="ARBA00023125"/>
    </source>
</evidence>
<evidence type="ECO:0000256" key="1">
    <source>
        <dbReference type="ARBA" id="ARBA00008857"/>
    </source>
</evidence>
<comment type="caution">
    <text evidence="5">The sequence shown here is derived from an EMBL/GenBank/DDBJ whole genome shotgun (WGS) entry which is preliminary data.</text>
</comment>
<sequence length="391" mass="45581">METDLQRIYDKLFIEHEKVTPLMIKRVYQGIPAIEPPKKELEKEKLTLMQAFDQFIKKFANLVKEKKRSDGTLRQWKSSKKKVIEFLLFTKNKEKERNTKQEVETEENKIDILFPEISHDFGDEMYDYLTLEAKSKLADATAKKHIKKLKQIIKIAVKKKIIMENPIADFVCGGDTNEVIPLEWEEVDTIFKKDYGIQRLQEVADSYVLQCLTGFAYQDLFALSPENIILVGPQKERWLCKHRGKTGVMEIVPLLPVVEQLIDKYKDHPVCKKRNSLLPILSNTNYNGYLKEIAAICGIPRELHTHLARHTFADIMLNLGMPLEDVSKMLGHKSIRTTQRYAKVRKNRIMKNFNNYVRPQIGLSISLNKRPIETERCVPMIFNNKMFKLAN</sequence>
<dbReference type="GO" id="GO:0015074">
    <property type="term" value="P:DNA integration"/>
    <property type="evidence" value="ECO:0007669"/>
    <property type="project" value="InterPro"/>
</dbReference>
<reference evidence="5 6" key="1">
    <citation type="submission" date="2018-10" db="EMBL/GenBank/DDBJ databases">
        <title>Sphingobacterium sp. M05W1-28.</title>
        <authorList>
            <person name="Cai H."/>
        </authorList>
    </citation>
    <scope>NUCLEOTIDE SEQUENCE [LARGE SCALE GENOMIC DNA]</scope>
    <source>
        <strain evidence="5 6">M05W1-28</strain>
    </source>
</reference>
<name>A0A420VTV6_9SPHI</name>
<dbReference type="GO" id="GO:0006310">
    <property type="term" value="P:DNA recombination"/>
    <property type="evidence" value="ECO:0007669"/>
    <property type="project" value="UniProtKB-KW"/>
</dbReference>
<dbReference type="InterPro" id="IPR002104">
    <property type="entry name" value="Integrase_catalytic"/>
</dbReference>
<evidence type="ECO:0000259" key="4">
    <source>
        <dbReference type="PROSITE" id="PS51898"/>
    </source>
</evidence>
<keyword evidence="2" id="KW-0238">DNA-binding</keyword>
<evidence type="ECO:0000313" key="5">
    <source>
        <dbReference type="EMBL" id="RKO69752.1"/>
    </source>
</evidence>